<evidence type="ECO:0000256" key="2">
    <source>
        <dbReference type="ARBA" id="ARBA00023445"/>
    </source>
</evidence>
<dbReference type="Proteomes" id="UP000523000">
    <property type="component" value="Unassembled WGS sequence"/>
</dbReference>
<dbReference type="CDD" id="cd05227">
    <property type="entry name" value="AR_SDR_e"/>
    <property type="match status" value="1"/>
</dbReference>
<organism evidence="4 5">
    <name type="scientific">Paeniglutamicibacter cryotolerans</name>
    <dbReference type="NCBI Taxonomy" id="670079"/>
    <lineage>
        <taxon>Bacteria</taxon>
        <taxon>Bacillati</taxon>
        <taxon>Actinomycetota</taxon>
        <taxon>Actinomycetes</taxon>
        <taxon>Micrococcales</taxon>
        <taxon>Micrococcaceae</taxon>
        <taxon>Paeniglutamicibacter</taxon>
    </lineage>
</organism>
<accession>A0A839QMI0</accession>
<name>A0A839QMI0_9MICC</name>
<dbReference type="FunFam" id="3.40.50.720:FF:000336">
    <property type="entry name" value="Aldehyde reductase"/>
    <property type="match status" value="1"/>
</dbReference>
<comment type="caution">
    <text evidence="4">The sequence shown here is derived from an EMBL/GenBank/DDBJ whole genome shotgun (WGS) entry which is preliminary data.</text>
</comment>
<reference evidence="4 5" key="1">
    <citation type="submission" date="2020-08" db="EMBL/GenBank/DDBJ databases">
        <title>Sequencing the genomes of 1000 actinobacteria strains.</title>
        <authorList>
            <person name="Klenk H.-P."/>
        </authorList>
    </citation>
    <scope>NUCLEOTIDE SEQUENCE [LARGE SCALE GENOMIC DNA]</scope>
    <source>
        <strain evidence="4 5">DSM 22826</strain>
    </source>
</reference>
<dbReference type="EMBL" id="JACHVS010000002">
    <property type="protein sequence ID" value="MBB2996803.1"/>
    <property type="molecule type" value="Genomic_DNA"/>
</dbReference>
<dbReference type="AlphaFoldDB" id="A0A839QMI0"/>
<dbReference type="EC" id="1.1.1.219" evidence="4"/>
<protein>
    <submittedName>
        <fullName evidence="4">Dihydroflavonol-4-reductase</fullName>
        <ecNumber evidence="4">1.1.1.219</ecNumber>
    </submittedName>
</protein>
<dbReference type="SUPFAM" id="SSF51735">
    <property type="entry name" value="NAD(P)-binding Rossmann-fold domains"/>
    <property type="match status" value="1"/>
</dbReference>
<gene>
    <name evidence="4" type="ORF">E9229_003050</name>
</gene>
<dbReference type="InterPro" id="IPR001509">
    <property type="entry name" value="Epimerase_deHydtase"/>
</dbReference>
<proteinExistence type="inferred from homology"/>
<evidence type="ECO:0000259" key="3">
    <source>
        <dbReference type="Pfam" id="PF01370"/>
    </source>
</evidence>
<dbReference type="PANTHER" id="PTHR10366">
    <property type="entry name" value="NAD DEPENDENT EPIMERASE/DEHYDRATASE"/>
    <property type="match status" value="1"/>
</dbReference>
<sequence length="341" mass="36191">MSGELVLVTGGTGFLGAHCVAQLIQQGYRVRTTVRSRGREAEVRGLLATAEVDPGDRLAFAVAHLLADDGWAEATAGCDYVLHVASPFPAGVPKDENELIVPAKEGALRVLRAARDAGVKRVVMTSSFAAVGYGVRESGPPFTEADWTNPGADVGAYTKSKTLAERAAWNFMATEGGDMELAAVNPVGIIGPVLGPKLSTSIQLVRQLLSGKLPGLPRISTSLVDVRDVADLHLRAMTNPAARGERFIAVEGPALGMREIARLLRERLGGDGNRIPTRMLPDWLVRAGAVFVPVLREVAPRLGVVKQASNEKAVSMLGWEPRPTGDSLVDTAQSLIRLGLI</sequence>
<comment type="similarity">
    <text evidence="2">Belongs to the NAD(P)-dependent epimerase/dehydratase family. Dihydroflavonol-4-reductase subfamily.</text>
</comment>
<dbReference type="RefSeq" id="WP_183512374.1">
    <property type="nucleotide sequence ID" value="NZ_BAABGK010000111.1"/>
</dbReference>
<dbReference type="InterPro" id="IPR050425">
    <property type="entry name" value="NAD(P)_dehydrat-like"/>
</dbReference>
<evidence type="ECO:0000256" key="1">
    <source>
        <dbReference type="ARBA" id="ARBA00023002"/>
    </source>
</evidence>
<dbReference type="Pfam" id="PF01370">
    <property type="entry name" value="Epimerase"/>
    <property type="match status" value="1"/>
</dbReference>
<evidence type="ECO:0000313" key="4">
    <source>
        <dbReference type="EMBL" id="MBB2996803.1"/>
    </source>
</evidence>
<dbReference type="PANTHER" id="PTHR10366:SF564">
    <property type="entry name" value="STEROL-4-ALPHA-CARBOXYLATE 3-DEHYDROGENASE, DECARBOXYLATING"/>
    <property type="match status" value="1"/>
</dbReference>
<keyword evidence="1 4" id="KW-0560">Oxidoreductase</keyword>
<feature type="domain" description="NAD-dependent epimerase/dehydratase" evidence="3">
    <location>
        <begin position="6"/>
        <end position="243"/>
    </location>
</feature>
<keyword evidence="5" id="KW-1185">Reference proteome</keyword>
<evidence type="ECO:0000313" key="5">
    <source>
        <dbReference type="Proteomes" id="UP000523000"/>
    </source>
</evidence>
<dbReference type="Gene3D" id="3.40.50.720">
    <property type="entry name" value="NAD(P)-binding Rossmann-like Domain"/>
    <property type="match status" value="1"/>
</dbReference>
<dbReference type="InterPro" id="IPR036291">
    <property type="entry name" value="NAD(P)-bd_dom_sf"/>
</dbReference>
<dbReference type="GO" id="GO:0045552">
    <property type="term" value="F:dihydroflavanol 4-reductase activity"/>
    <property type="evidence" value="ECO:0007669"/>
    <property type="project" value="UniProtKB-EC"/>
</dbReference>